<dbReference type="RefSeq" id="WP_243247802.1">
    <property type="nucleotide sequence ID" value="NZ_LOHG01000013.1"/>
</dbReference>
<sequence>MIDHERILPTGSWNGTGQKTRFGGFFIGWWKVGGQVYSRRDNLHDFSAGTKKPACGRLLKDELGLFLANRARL</sequence>
<organism evidence="1 2">
    <name type="scientific">Pseudomonas maioricensis</name>
    <dbReference type="NCBI Taxonomy" id="1766623"/>
    <lineage>
        <taxon>Bacteria</taxon>
        <taxon>Pseudomonadati</taxon>
        <taxon>Pseudomonadota</taxon>
        <taxon>Gammaproteobacteria</taxon>
        <taxon>Pseudomonadales</taxon>
        <taxon>Pseudomonadaceae</taxon>
        <taxon>Pseudomonas</taxon>
    </lineage>
</organism>
<accession>A0ABS9ZML0</accession>
<name>A0ABS9ZML0_9PSED</name>
<protein>
    <submittedName>
        <fullName evidence="1">Uncharacterized protein</fullName>
    </submittedName>
</protein>
<evidence type="ECO:0000313" key="2">
    <source>
        <dbReference type="Proteomes" id="UP001320513"/>
    </source>
</evidence>
<dbReference type="Proteomes" id="UP001320513">
    <property type="component" value="Unassembled WGS sequence"/>
</dbReference>
<gene>
    <name evidence="1" type="ORF">AUC61_19355</name>
</gene>
<dbReference type="EMBL" id="LOHG01000013">
    <property type="protein sequence ID" value="MCI8211692.1"/>
    <property type="molecule type" value="Genomic_DNA"/>
</dbReference>
<reference evidence="1 2" key="1">
    <citation type="submission" date="2015-12" db="EMBL/GenBank/DDBJ databases">
        <title>Phylogenomics in the description of a new species in the Pseudomonas syringae group.</title>
        <authorList>
            <person name="Busquets A."/>
            <person name="Gomila M."/>
            <person name="Beiki F."/>
            <person name="Rahimian H."/>
            <person name="Mulet M."/>
            <person name="Sanchez D."/>
            <person name="Garcia-Valdes E."/>
            <person name="Lalucat J."/>
        </authorList>
    </citation>
    <scope>NUCLEOTIDE SEQUENCE [LARGE SCALE GENOMIC DNA]</scope>
    <source>
        <strain evidence="1 2">S25</strain>
    </source>
</reference>
<evidence type="ECO:0000313" key="1">
    <source>
        <dbReference type="EMBL" id="MCI8211692.1"/>
    </source>
</evidence>
<comment type="caution">
    <text evidence="1">The sequence shown here is derived from an EMBL/GenBank/DDBJ whole genome shotgun (WGS) entry which is preliminary data.</text>
</comment>
<proteinExistence type="predicted"/>
<keyword evidence="2" id="KW-1185">Reference proteome</keyword>